<dbReference type="AlphaFoldDB" id="A0A7D9N8M5"/>
<keyword evidence="1" id="KW-0812">Transmembrane</keyword>
<protein>
    <submittedName>
        <fullName evidence="2">Uncharacterized protein</fullName>
    </submittedName>
</protein>
<dbReference type="EMBL" id="CP006811">
    <property type="protein sequence ID" value="AHA98138.1"/>
    <property type="molecule type" value="Genomic_DNA"/>
</dbReference>
<sequence length="45" mass="5203">MSTKDYVELVELALWIISIISVTVLGHVHFKEKQQIYFIQLAGQL</sequence>
<feature type="transmembrane region" description="Helical" evidence="1">
    <location>
        <begin position="12"/>
        <end position="30"/>
    </location>
</feature>
<evidence type="ECO:0000256" key="1">
    <source>
        <dbReference type="SAM" id="Phobius"/>
    </source>
</evidence>
<keyword evidence="1" id="KW-0472">Membrane</keyword>
<keyword evidence="1" id="KW-1133">Transmembrane helix</keyword>
<proteinExistence type="predicted"/>
<name>A0A7D9N8M5_LACJH</name>
<evidence type="ECO:0000313" key="3">
    <source>
        <dbReference type="Proteomes" id="UP000018522"/>
    </source>
</evidence>
<evidence type="ECO:0000313" key="2">
    <source>
        <dbReference type="EMBL" id="AHA98138.1"/>
    </source>
</evidence>
<organism evidence="2 3">
    <name type="scientific">Lactobacillus johnsonii N6.2</name>
    <dbReference type="NCBI Taxonomy" id="1408186"/>
    <lineage>
        <taxon>Bacteria</taxon>
        <taxon>Bacillati</taxon>
        <taxon>Bacillota</taxon>
        <taxon>Bacilli</taxon>
        <taxon>Lactobacillales</taxon>
        <taxon>Lactobacillaceae</taxon>
        <taxon>Lactobacillus</taxon>
    </lineage>
</organism>
<accession>A0A7D9N8M5</accession>
<dbReference type="RefSeq" id="WP_023599342.1">
    <property type="nucleotide sequence ID" value="NC_022909.1"/>
</dbReference>
<gene>
    <name evidence="2" type="ORF">T285_02690</name>
</gene>
<dbReference type="KEGG" id="ljn:T285_02690"/>
<reference evidence="2 3" key="1">
    <citation type="journal article" date="2014" name="Genome Announc.">
        <title>Complete Genome Sequences of Lactobacillus johnsonii Strain N6.2 and Lactobacillus reuteri Strain TD1.</title>
        <authorList>
            <person name="Leonard M.T."/>
            <person name="Valladares R.B."/>
            <person name="Ardissone A."/>
            <person name="Gonzalez C.F."/>
            <person name="Lorca G.L."/>
            <person name="Triplett E.W."/>
        </authorList>
    </citation>
    <scope>NUCLEOTIDE SEQUENCE [LARGE SCALE GENOMIC DNA]</scope>
    <source>
        <strain evidence="2 3">N6.2</strain>
    </source>
</reference>
<dbReference type="Proteomes" id="UP000018522">
    <property type="component" value="Chromosome"/>
</dbReference>